<gene>
    <name evidence="1" type="ORF">BXY64_3066</name>
</gene>
<dbReference type="AlphaFoldDB" id="A0A419WX88"/>
<dbReference type="Proteomes" id="UP000284531">
    <property type="component" value="Unassembled WGS sequence"/>
</dbReference>
<name>A0A419WX88_9BACT</name>
<keyword evidence="2" id="KW-1185">Reference proteome</keyword>
<organism evidence="1 2">
    <name type="scientific">Marinifilum flexuosum</name>
    <dbReference type="NCBI Taxonomy" id="1117708"/>
    <lineage>
        <taxon>Bacteria</taxon>
        <taxon>Pseudomonadati</taxon>
        <taxon>Bacteroidota</taxon>
        <taxon>Bacteroidia</taxon>
        <taxon>Marinilabiliales</taxon>
        <taxon>Marinifilaceae</taxon>
    </lineage>
</organism>
<accession>A0A419WX88</accession>
<reference evidence="1 2" key="1">
    <citation type="submission" date="2018-09" db="EMBL/GenBank/DDBJ databases">
        <title>Genomic Encyclopedia of Archaeal and Bacterial Type Strains, Phase II (KMG-II): from individual species to whole genera.</title>
        <authorList>
            <person name="Goeker M."/>
        </authorList>
    </citation>
    <scope>NUCLEOTIDE SEQUENCE [LARGE SCALE GENOMIC DNA]</scope>
    <source>
        <strain evidence="1 2">DSM 21950</strain>
    </source>
</reference>
<protein>
    <submittedName>
        <fullName evidence="1">Uncharacterized protein</fullName>
    </submittedName>
</protein>
<comment type="caution">
    <text evidence="1">The sequence shown here is derived from an EMBL/GenBank/DDBJ whole genome shotgun (WGS) entry which is preliminary data.</text>
</comment>
<sequence>MNIKFFYDKALSLSNFIKKRDCLFGNETASFVDEI</sequence>
<dbReference type="EMBL" id="RAPQ01000010">
    <property type="protein sequence ID" value="RKE00070.1"/>
    <property type="molecule type" value="Genomic_DNA"/>
</dbReference>
<proteinExistence type="predicted"/>
<evidence type="ECO:0000313" key="2">
    <source>
        <dbReference type="Proteomes" id="UP000284531"/>
    </source>
</evidence>
<evidence type="ECO:0000313" key="1">
    <source>
        <dbReference type="EMBL" id="RKE00070.1"/>
    </source>
</evidence>